<name>A0ACC2P6X8_9HYME</name>
<evidence type="ECO:0000313" key="1">
    <source>
        <dbReference type="EMBL" id="KAJ8678781.1"/>
    </source>
</evidence>
<keyword evidence="2" id="KW-1185">Reference proteome</keyword>
<proteinExistence type="predicted"/>
<dbReference type="Proteomes" id="UP001239111">
    <property type="component" value="Chromosome 2"/>
</dbReference>
<comment type="caution">
    <text evidence="1">The sequence shown here is derived from an EMBL/GenBank/DDBJ whole genome shotgun (WGS) entry which is preliminary data.</text>
</comment>
<dbReference type="EMBL" id="CM056742">
    <property type="protein sequence ID" value="KAJ8678781.1"/>
    <property type="molecule type" value="Genomic_DNA"/>
</dbReference>
<evidence type="ECO:0000313" key="2">
    <source>
        <dbReference type="Proteomes" id="UP001239111"/>
    </source>
</evidence>
<organism evidence="1 2">
    <name type="scientific">Eretmocerus hayati</name>
    <dbReference type="NCBI Taxonomy" id="131215"/>
    <lineage>
        <taxon>Eukaryota</taxon>
        <taxon>Metazoa</taxon>
        <taxon>Ecdysozoa</taxon>
        <taxon>Arthropoda</taxon>
        <taxon>Hexapoda</taxon>
        <taxon>Insecta</taxon>
        <taxon>Pterygota</taxon>
        <taxon>Neoptera</taxon>
        <taxon>Endopterygota</taxon>
        <taxon>Hymenoptera</taxon>
        <taxon>Apocrita</taxon>
        <taxon>Proctotrupomorpha</taxon>
        <taxon>Chalcidoidea</taxon>
        <taxon>Aphelinidae</taxon>
        <taxon>Aphelininae</taxon>
        <taxon>Eretmocerus</taxon>
    </lineage>
</organism>
<reference evidence="1" key="1">
    <citation type="submission" date="2023-04" db="EMBL/GenBank/DDBJ databases">
        <title>A chromosome-level genome assembly of the parasitoid wasp Eretmocerus hayati.</title>
        <authorList>
            <person name="Zhong Y."/>
            <person name="Liu S."/>
            <person name="Liu Y."/>
        </authorList>
    </citation>
    <scope>NUCLEOTIDE SEQUENCE</scope>
    <source>
        <strain evidence="1">ZJU_SS_LIU_2023</strain>
    </source>
</reference>
<sequence>MQSYFIYSLDGNRLEYMEAETMSGLKHLKTLDLDNNPWRCDCRLRKFCELLTQSDLRKLYSVPLTCSGPERFSHRRWEELRPSDFACEPRVWLSAKSIQQEINGNVSLACLASGDPVPEVWWKLNGVPVNGTPYASGPNAIARRPHDEMPGESIVVYSTSLETREHQLSERWNNLTIYNASDADGGEYTCHARNIAGTAEGTTLVSIPRVFSAPTLSQTDNWLLWLSLAGGGGLALCASLGALLVALACLCSARGAGRRRAKRDKVKLQASASFGDQEKKLLDLSVTTTNSATASQQLHSQSGNDSSCAGSPCMMIEPIANNHHICHQLHPGHQHHQCHQQSQRQPPPIQHHQPDFELELEPRPSSHQHPSVSCSSPASVTIERLNRCQQPLVLNELPGLPTSAAVVTSANSQPVVLPAVPPSVLVSVSLAGPHCVRVASPEIRMASPAPERCYPDLLDIGLSNFATLPRRTLAGASAQRSGRELGSPYDNMGPRVTATGSSTFSLLDPELQLATAMPLIQPPPEFVSL</sequence>
<accession>A0ACC2P6X8</accession>
<gene>
    <name evidence="1" type="ORF">QAD02_014568</name>
</gene>
<protein>
    <submittedName>
        <fullName evidence="1">Uncharacterized protein</fullName>
    </submittedName>
</protein>